<evidence type="ECO:0000313" key="3">
    <source>
        <dbReference type="Proteomes" id="UP000307440"/>
    </source>
</evidence>
<feature type="transmembrane region" description="Helical" evidence="1">
    <location>
        <begin position="12"/>
        <end position="33"/>
    </location>
</feature>
<reference evidence="2 3" key="1">
    <citation type="journal article" date="2019" name="Nat. Ecol. Evol.">
        <title>Megaphylogeny resolves global patterns of mushroom evolution.</title>
        <authorList>
            <person name="Varga T."/>
            <person name="Krizsan K."/>
            <person name="Foldi C."/>
            <person name="Dima B."/>
            <person name="Sanchez-Garcia M."/>
            <person name="Sanchez-Ramirez S."/>
            <person name="Szollosi G.J."/>
            <person name="Szarkandi J.G."/>
            <person name="Papp V."/>
            <person name="Albert L."/>
            <person name="Andreopoulos W."/>
            <person name="Angelini C."/>
            <person name="Antonin V."/>
            <person name="Barry K.W."/>
            <person name="Bougher N.L."/>
            <person name="Buchanan P."/>
            <person name="Buyck B."/>
            <person name="Bense V."/>
            <person name="Catcheside P."/>
            <person name="Chovatia M."/>
            <person name="Cooper J."/>
            <person name="Damon W."/>
            <person name="Desjardin D."/>
            <person name="Finy P."/>
            <person name="Geml J."/>
            <person name="Haridas S."/>
            <person name="Hughes K."/>
            <person name="Justo A."/>
            <person name="Karasinski D."/>
            <person name="Kautmanova I."/>
            <person name="Kiss B."/>
            <person name="Kocsube S."/>
            <person name="Kotiranta H."/>
            <person name="LaButti K.M."/>
            <person name="Lechner B.E."/>
            <person name="Liimatainen K."/>
            <person name="Lipzen A."/>
            <person name="Lukacs Z."/>
            <person name="Mihaltcheva S."/>
            <person name="Morgado L.N."/>
            <person name="Niskanen T."/>
            <person name="Noordeloos M.E."/>
            <person name="Ohm R.A."/>
            <person name="Ortiz-Santana B."/>
            <person name="Ovrebo C."/>
            <person name="Racz N."/>
            <person name="Riley R."/>
            <person name="Savchenko A."/>
            <person name="Shiryaev A."/>
            <person name="Soop K."/>
            <person name="Spirin V."/>
            <person name="Szebenyi C."/>
            <person name="Tomsovsky M."/>
            <person name="Tulloss R.E."/>
            <person name="Uehling J."/>
            <person name="Grigoriev I.V."/>
            <person name="Vagvolgyi C."/>
            <person name="Papp T."/>
            <person name="Martin F.M."/>
            <person name="Miettinen O."/>
            <person name="Hibbett D.S."/>
            <person name="Nagy L.G."/>
        </authorList>
    </citation>
    <scope>NUCLEOTIDE SEQUENCE [LARGE SCALE GENOMIC DNA]</scope>
    <source>
        <strain evidence="2 3">CBS 121175</strain>
    </source>
</reference>
<dbReference type="AlphaFoldDB" id="A0A5C3L2H4"/>
<name>A0A5C3L2H4_COPMA</name>
<evidence type="ECO:0000313" key="2">
    <source>
        <dbReference type="EMBL" id="TFK26935.1"/>
    </source>
</evidence>
<feature type="transmembrane region" description="Helical" evidence="1">
    <location>
        <begin position="39"/>
        <end position="57"/>
    </location>
</feature>
<keyword evidence="1" id="KW-0812">Transmembrane</keyword>
<sequence>MGESPRIGSVIGLYYLSIVMAVLTLVFSMVSFLGFTTLWTSPVAIFFTLIQAIVVVVKQKKQRQLSGDPDMPTIAAAPGLATCFLITLFWLVPLAFNAAHLARGIIATKDGFEGSKLQVGVVFGLVGGELGTIVIQILTLLTIFGKGIAERRENQRRVVNEKRAQQA</sequence>
<feature type="transmembrane region" description="Helical" evidence="1">
    <location>
        <begin position="78"/>
        <end position="99"/>
    </location>
</feature>
<feature type="transmembrane region" description="Helical" evidence="1">
    <location>
        <begin position="119"/>
        <end position="144"/>
    </location>
</feature>
<organism evidence="2 3">
    <name type="scientific">Coprinopsis marcescibilis</name>
    <name type="common">Agaric fungus</name>
    <name type="synonym">Psathyrella marcescibilis</name>
    <dbReference type="NCBI Taxonomy" id="230819"/>
    <lineage>
        <taxon>Eukaryota</taxon>
        <taxon>Fungi</taxon>
        <taxon>Dikarya</taxon>
        <taxon>Basidiomycota</taxon>
        <taxon>Agaricomycotina</taxon>
        <taxon>Agaricomycetes</taxon>
        <taxon>Agaricomycetidae</taxon>
        <taxon>Agaricales</taxon>
        <taxon>Agaricineae</taxon>
        <taxon>Psathyrellaceae</taxon>
        <taxon>Coprinopsis</taxon>
    </lineage>
</organism>
<proteinExistence type="predicted"/>
<keyword evidence="1" id="KW-0472">Membrane</keyword>
<dbReference type="Proteomes" id="UP000307440">
    <property type="component" value="Unassembled WGS sequence"/>
</dbReference>
<gene>
    <name evidence="2" type="ORF">FA15DRAFT_666884</name>
</gene>
<accession>A0A5C3L2H4</accession>
<protein>
    <submittedName>
        <fullName evidence="2">Uncharacterized protein</fullName>
    </submittedName>
</protein>
<evidence type="ECO:0000256" key="1">
    <source>
        <dbReference type="SAM" id="Phobius"/>
    </source>
</evidence>
<keyword evidence="1" id="KW-1133">Transmembrane helix</keyword>
<dbReference type="EMBL" id="ML210169">
    <property type="protein sequence ID" value="TFK26935.1"/>
    <property type="molecule type" value="Genomic_DNA"/>
</dbReference>
<keyword evidence="3" id="KW-1185">Reference proteome</keyword>